<dbReference type="PROSITE" id="PS51257">
    <property type="entry name" value="PROKAR_LIPOPROTEIN"/>
    <property type="match status" value="1"/>
</dbReference>
<dbReference type="GO" id="GO:0016787">
    <property type="term" value="F:hydrolase activity"/>
    <property type="evidence" value="ECO:0007669"/>
    <property type="project" value="UniProtKB-KW"/>
</dbReference>
<dbReference type="InterPro" id="IPR042003">
    <property type="entry name" value="Sortase_E"/>
</dbReference>
<feature type="chain" id="PRO_5039531994" description="Peptidase C60, sortase A and B" evidence="4">
    <location>
        <begin position="24"/>
        <end position="212"/>
    </location>
</feature>
<dbReference type="InterPro" id="IPR005754">
    <property type="entry name" value="Sortase"/>
</dbReference>
<keyword evidence="4" id="KW-0732">Signal</keyword>
<dbReference type="Gene3D" id="2.40.260.10">
    <property type="entry name" value="Sortase"/>
    <property type="match status" value="1"/>
</dbReference>
<keyword evidence="1" id="KW-0378">Hydrolase</keyword>
<evidence type="ECO:0008006" key="7">
    <source>
        <dbReference type="Google" id="ProtNLM"/>
    </source>
</evidence>
<name>A0A510HJN0_9ACTN</name>
<feature type="region of interest" description="Disordered" evidence="3">
    <location>
        <begin position="27"/>
        <end position="64"/>
    </location>
</feature>
<evidence type="ECO:0000313" key="5">
    <source>
        <dbReference type="EMBL" id="BBL80192.1"/>
    </source>
</evidence>
<evidence type="ECO:0000256" key="4">
    <source>
        <dbReference type="SAM" id="SignalP"/>
    </source>
</evidence>
<dbReference type="SUPFAM" id="SSF63817">
    <property type="entry name" value="Sortase"/>
    <property type="match status" value="1"/>
</dbReference>
<protein>
    <recommendedName>
        <fullName evidence="7">Peptidase C60, sortase A and B</fullName>
    </recommendedName>
</protein>
<reference evidence="5" key="1">
    <citation type="journal article" date="2019" name="Microbiol. Resour. Announc.">
        <title>Complete Genome Sequence of Rubrobacter xylanophilus Strain AA3-22, Isolated from Arima Onsen in Japan.</title>
        <authorList>
            <person name="Tomariguchi N."/>
            <person name="Miyazaki K."/>
        </authorList>
    </citation>
    <scope>NUCLEOTIDE SEQUENCE [LARGE SCALE GENOMIC DNA]</scope>
    <source>
        <strain evidence="5">AA3-22</strain>
    </source>
</reference>
<feature type="signal peptide" evidence="4">
    <location>
        <begin position="1"/>
        <end position="23"/>
    </location>
</feature>
<feature type="active site" description="Acyl-thioester intermediate" evidence="2">
    <location>
        <position position="191"/>
    </location>
</feature>
<dbReference type="InterPro" id="IPR023365">
    <property type="entry name" value="Sortase_dom-sf"/>
</dbReference>
<evidence type="ECO:0000256" key="1">
    <source>
        <dbReference type="ARBA" id="ARBA00022801"/>
    </source>
</evidence>
<dbReference type="Pfam" id="PF04203">
    <property type="entry name" value="Sortase"/>
    <property type="match status" value="1"/>
</dbReference>
<dbReference type="Proteomes" id="UP000318065">
    <property type="component" value="Chromosome"/>
</dbReference>
<evidence type="ECO:0000256" key="2">
    <source>
        <dbReference type="PIRSR" id="PIRSR605754-1"/>
    </source>
</evidence>
<gene>
    <name evidence="5" type="ORF">RxyAA322_20460</name>
</gene>
<keyword evidence="6" id="KW-1185">Reference proteome</keyword>
<dbReference type="EMBL" id="AP019791">
    <property type="protein sequence ID" value="BBL80192.1"/>
    <property type="molecule type" value="Genomic_DNA"/>
</dbReference>
<dbReference type="NCBIfam" id="TIGR01076">
    <property type="entry name" value="sortase_fam"/>
    <property type="match status" value="1"/>
</dbReference>
<sequence length="212" mass="23340">MRLRRLALILGVLLVLAGLSACGSLTGQTSGGDDDKQMSREAEQQQVAPEKGREGASGGEKTIAEAPENTVLRLTVPKMERVKNARIPTGRGDDEALLRDNVAIHLLYTGFPWEREANVYIAGHRLGYSGTDSYLAFYDIDKLEKGDEIILRDANGTTYTYEVFRTLVVDPTDLHVLNPIPGKNIVTLQACTLPDYSRRILVQGELQDVKQA</sequence>
<accession>A0A510HJN0</accession>
<feature type="compositionally biased region" description="Basic and acidic residues" evidence="3">
    <location>
        <begin position="33"/>
        <end position="43"/>
    </location>
</feature>
<dbReference type="CDD" id="cd05830">
    <property type="entry name" value="Sortase_E"/>
    <property type="match status" value="1"/>
</dbReference>
<dbReference type="AlphaFoldDB" id="A0A510HJN0"/>
<evidence type="ECO:0000313" key="6">
    <source>
        <dbReference type="Proteomes" id="UP000318065"/>
    </source>
</evidence>
<evidence type="ECO:0000256" key="3">
    <source>
        <dbReference type="SAM" id="MobiDB-lite"/>
    </source>
</evidence>
<proteinExistence type="predicted"/>
<organism evidence="5 6">
    <name type="scientific">Rubrobacter xylanophilus</name>
    <dbReference type="NCBI Taxonomy" id="49319"/>
    <lineage>
        <taxon>Bacteria</taxon>
        <taxon>Bacillati</taxon>
        <taxon>Actinomycetota</taxon>
        <taxon>Rubrobacteria</taxon>
        <taxon>Rubrobacterales</taxon>
        <taxon>Rubrobacteraceae</taxon>
        <taxon>Rubrobacter</taxon>
    </lineage>
</organism>
<feature type="active site" description="Proton donor/acceptor" evidence="2">
    <location>
        <position position="124"/>
    </location>
</feature>